<protein>
    <submittedName>
        <fullName evidence="1">Uncharacterized protein</fullName>
    </submittedName>
</protein>
<reference evidence="1 2" key="1">
    <citation type="submission" date="2015-03" db="EMBL/GenBank/DDBJ databases">
        <title>Genome Sequence of Kiloniella spongiae MEBiC09566, isolated from a marine sponge.</title>
        <authorList>
            <person name="Shao Z."/>
            <person name="Wang L."/>
            <person name="Li X."/>
        </authorList>
    </citation>
    <scope>NUCLEOTIDE SEQUENCE [LARGE SCALE GENOMIC DNA]</scope>
    <source>
        <strain evidence="1 2">MEBiC09566</strain>
    </source>
</reference>
<sequence>MNSDMDYSEIELREKFKDYIGSGEIEVIEDNDDPADYDFIYQEFPWRGQYIHWQIVPNAKYYQVKIPYRSAESYDFTKRMIEKHTLSGSVVLYGDVLMQNDYRMDISLLPTVLWDFIPIPLCLYAVSPEQKWCFSFNEYRHLNFGYVPNSLSK</sequence>
<comment type="caution">
    <text evidence="1">The sequence shown here is derived from an EMBL/GenBank/DDBJ whole genome shotgun (WGS) entry which is preliminary data.</text>
</comment>
<organism evidence="1 2">
    <name type="scientific">Kiloniella spongiae</name>
    <dbReference type="NCBI Taxonomy" id="1489064"/>
    <lineage>
        <taxon>Bacteria</taxon>
        <taxon>Pseudomonadati</taxon>
        <taxon>Pseudomonadota</taxon>
        <taxon>Alphaproteobacteria</taxon>
        <taxon>Rhodospirillales</taxon>
        <taxon>Kiloniellaceae</taxon>
        <taxon>Kiloniella</taxon>
    </lineage>
</organism>
<accession>A0A0H2MHN7</accession>
<evidence type="ECO:0000313" key="2">
    <source>
        <dbReference type="Proteomes" id="UP000035444"/>
    </source>
</evidence>
<dbReference type="Proteomes" id="UP000035444">
    <property type="component" value="Unassembled WGS sequence"/>
</dbReference>
<dbReference type="AlphaFoldDB" id="A0A0H2MHN7"/>
<dbReference type="RefSeq" id="WP_047763031.1">
    <property type="nucleotide sequence ID" value="NZ_LAQL01000003.1"/>
</dbReference>
<dbReference type="EMBL" id="LAQL01000003">
    <property type="protein sequence ID" value="KLN61696.1"/>
    <property type="molecule type" value="Genomic_DNA"/>
</dbReference>
<keyword evidence="2" id="KW-1185">Reference proteome</keyword>
<evidence type="ECO:0000313" key="1">
    <source>
        <dbReference type="EMBL" id="KLN61696.1"/>
    </source>
</evidence>
<name>A0A0H2MHN7_9PROT</name>
<proteinExistence type="predicted"/>
<gene>
    <name evidence="1" type="ORF">WH96_05050</name>
</gene>
<dbReference type="OrthoDB" id="8479627at2"/>